<evidence type="ECO:0000313" key="12">
    <source>
        <dbReference type="Proteomes" id="UP001266357"/>
    </source>
</evidence>
<dbReference type="GO" id="GO:0004035">
    <property type="term" value="F:alkaline phosphatase activity"/>
    <property type="evidence" value="ECO:0007669"/>
    <property type="project" value="UniProtKB-EC"/>
</dbReference>
<keyword evidence="10" id="KW-0732">Signal</keyword>
<evidence type="ECO:0000313" key="11">
    <source>
        <dbReference type="EMBL" id="MDT0604818.1"/>
    </source>
</evidence>
<comment type="similarity">
    <text evidence="3 9">Belongs to the alkaline phosphatase family.</text>
</comment>
<keyword evidence="6 11" id="KW-0378">Hydrolase</keyword>
<comment type="cofactor">
    <cofactor evidence="2">
        <name>Zn(2+)</name>
        <dbReference type="ChEBI" id="CHEBI:29105"/>
    </cofactor>
</comment>
<dbReference type="EMBL" id="JAVRIF010000009">
    <property type="protein sequence ID" value="MDT0604818.1"/>
    <property type="molecule type" value="Genomic_DNA"/>
</dbReference>
<gene>
    <name evidence="11" type="ORF">RM573_14525</name>
</gene>
<evidence type="ECO:0000256" key="5">
    <source>
        <dbReference type="ARBA" id="ARBA00022723"/>
    </source>
</evidence>
<dbReference type="PROSITE" id="PS00123">
    <property type="entry name" value="ALKALINE_PHOSPHATASE"/>
    <property type="match status" value="1"/>
</dbReference>
<evidence type="ECO:0000256" key="10">
    <source>
        <dbReference type="SAM" id="SignalP"/>
    </source>
</evidence>
<reference evidence="11 12" key="1">
    <citation type="submission" date="2023-09" db="EMBL/GenBank/DDBJ databases">
        <authorList>
            <person name="Rey-Velasco X."/>
        </authorList>
    </citation>
    <scope>NUCLEOTIDE SEQUENCE [LARGE SCALE GENOMIC DNA]</scope>
    <source>
        <strain evidence="11 12">W431</strain>
    </source>
</reference>
<organism evidence="11 12">
    <name type="scientific">Thalassotalea castellviae</name>
    <dbReference type="NCBI Taxonomy" id="3075612"/>
    <lineage>
        <taxon>Bacteria</taxon>
        <taxon>Pseudomonadati</taxon>
        <taxon>Pseudomonadota</taxon>
        <taxon>Gammaproteobacteria</taxon>
        <taxon>Alteromonadales</taxon>
        <taxon>Colwelliaceae</taxon>
        <taxon>Thalassotalea</taxon>
    </lineage>
</organism>
<evidence type="ECO:0000256" key="4">
    <source>
        <dbReference type="ARBA" id="ARBA00022553"/>
    </source>
</evidence>
<dbReference type="Pfam" id="PF00245">
    <property type="entry name" value="Alk_phosphatase"/>
    <property type="match status" value="1"/>
</dbReference>
<accession>A0ABU3A4M2</accession>
<evidence type="ECO:0000256" key="3">
    <source>
        <dbReference type="ARBA" id="ARBA00005984"/>
    </source>
</evidence>
<feature type="signal peptide" evidence="10">
    <location>
        <begin position="1"/>
        <end position="21"/>
    </location>
</feature>
<dbReference type="InterPro" id="IPR017850">
    <property type="entry name" value="Alkaline_phosphatase_core_sf"/>
</dbReference>
<dbReference type="Proteomes" id="UP001266357">
    <property type="component" value="Unassembled WGS sequence"/>
</dbReference>
<evidence type="ECO:0000256" key="7">
    <source>
        <dbReference type="ARBA" id="ARBA00022833"/>
    </source>
</evidence>
<dbReference type="InterPro" id="IPR018299">
    <property type="entry name" value="Alkaline_phosphatase_AS"/>
</dbReference>
<evidence type="ECO:0000256" key="8">
    <source>
        <dbReference type="ARBA" id="ARBA00022842"/>
    </source>
</evidence>
<keyword evidence="7" id="KW-0862">Zinc</keyword>
<dbReference type="PANTHER" id="PTHR11596:SF5">
    <property type="entry name" value="ALKALINE PHOSPHATASE"/>
    <property type="match status" value="1"/>
</dbReference>
<comment type="caution">
    <text evidence="11">The sequence shown here is derived from an EMBL/GenBank/DDBJ whole genome shotgun (WGS) entry which is preliminary data.</text>
</comment>
<proteinExistence type="inferred from homology"/>
<dbReference type="SUPFAM" id="SSF53649">
    <property type="entry name" value="Alkaline phosphatase-like"/>
    <property type="match status" value="1"/>
</dbReference>
<evidence type="ECO:0000256" key="1">
    <source>
        <dbReference type="ARBA" id="ARBA00001946"/>
    </source>
</evidence>
<dbReference type="PROSITE" id="PS51257">
    <property type="entry name" value="PROKAR_LIPOPROTEIN"/>
    <property type="match status" value="1"/>
</dbReference>
<name>A0ABU3A4M2_9GAMM</name>
<protein>
    <submittedName>
        <fullName evidence="11">Alkaline phosphatase</fullName>
        <ecNumber evidence="11">3.1.3.1</ecNumber>
    </submittedName>
</protein>
<dbReference type="Gene3D" id="3.40.720.10">
    <property type="entry name" value="Alkaline Phosphatase, subunit A"/>
    <property type="match status" value="1"/>
</dbReference>
<keyword evidence="8" id="KW-0460">Magnesium</keyword>
<keyword evidence="12" id="KW-1185">Reference proteome</keyword>
<evidence type="ECO:0000256" key="9">
    <source>
        <dbReference type="RuleBase" id="RU003946"/>
    </source>
</evidence>
<keyword evidence="4" id="KW-0597">Phosphoprotein</keyword>
<dbReference type="PANTHER" id="PTHR11596">
    <property type="entry name" value="ALKALINE PHOSPHATASE"/>
    <property type="match status" value="1"/>
</dbReference>
<feature type="chain" id="PRO_5045135472" evidence="10">
    <location>
        <begin position="22"/>
        <end position="480"/>
    </location>
</feature>
<keyword evidence="5" id="KW-0479">Metal-binding</keyword>
<comment type="cofactor">
    <cofactor evidence="1">
        <name>Mg(2+)</name>
        <dbReference type="ChEBI" id="CHEBI:18420"/>
    </cofactor>
</comment>
<evidence type="ECO:0000256" key="2">
    <source>
        <dbReference type="ARBA" id="ARBA00001947"/>
    </source>
</evidence>
<dbReference type="InterPro" id="IPR001952">
    <property type="entry name" value="Alkaline_phosphatase"/>
</dbReference>
<evidence type="ECO:0000256" key="6">
    <source>
        <dbReference type="ARBA" id="ARBA00022801"/>
    </source>
</evidence>
<sequence length="480" mass="53072">MKKLLPTLLITAFASACNANAPLNESEIKSNKPPINNVIMVIADGMGPAYITAYRNFADDPTTEVIERTVFDKYYIGTSSTYPAKVSGYITDSAAAATALATGVKTYNDAISVDVNKQPLKTVLERAKELGKKTGVVVTSQINHATPAAYLTHNELRGNYNDIADSYVDNGYKADVYLGGGWRYFVRQDRNLVNEFKAAGFQYIDNYQGLETLSSDKPVLGLFGKTGLPWALDDKNPHRLKTMTMSAIKQLESYQPENKQGFFMLIEASQVDWAGHANDIAAAMYEMDDLAKTFEFLEQYVKDHPDTLVILTADHSTGGLSIGRKTAKSNPNIRSGYLWQPEILRTMTLSPEAFAKQFEKSDLSIHEMSELLNFSVTQQEFEQLQSSKANAAATVETFHKTPKESRKRKYPPTVYRLIAATLKNIIDVRTNTGWGGISSSSTHTGVDVPVYVIGSEKQRFSGAIDNTDIAKGIFSILEEK</sequence>
<dbReference type="PRINTS" id="PR00113">
    <property type="entry name" value="ALKPHPHTASE"/>
</dbReference>
<dbReference type="RefSeq" id="WP_311583627.1">
    <property type="nucleotide sequence ID" value="NZ_JAVRIF010000009.1"/>
</dbReference>
<dbReference type="Gene3D" id="1.10.60.40">
    <property type="match status" value="1"/>
</dbReference>
<dbReference type="CDD" id="cd16012">
    <property type="entry name" value="ALP"/>
    <property type="match status" value="1"/>
</dbReference>
<dbReference type="SMART" id="SM00098">
    <property type="entry name" value="alkPPc"/>
    <property type="match status" value="1"/>
</dbReference>
<dbReference type="EC" id="3.1.3.1" evidence="11"/>